<evidence type="ECO:0008006" key="3">
    <source>
        <dbReference type="Google" id="ProtNLM"/>
    </source>
</evidence>
<evidence type="ECO:0000313" key="2">
    <source>
        <dbReference type="Proteomes" id="UP000027616"/>
    </source>
</evidence>
<dbReference type="AlphaFoldDB" id="A0A060R6W7"/>
<dbReference type="Pfam" id="PF17170">
    <property type="entry name" value="DUF5128"/>
    <property type="match status" value="1"/>
</dbReference>
<proteinExistence type="predicted"/>
<dbReference type="EMBL" id="HG934468">
    <property type="protein sequence ID" value="CDN30817.1"/>
    <property type="molecule type" value="Genomic_DNA"/>
</dbReference>
<dbReference type="Proteomes" id="UP000027616">
    <property type="component" value="Chromosome I"/>
</dbReference>
<name>A0A060R6W7_9BACT</name>
<organism evidence="1 2">
    <name type="scientific">Mucinivorans hirudinis</name>
    <dbReference type="NCBI Taxonomy" id="1433126"/>
    <lineage>
        <taxon>Bacteria</taxon>
        <taxon>Pseudomonadati</taxon>
        <taxon>Bacteroidota</taxon>
        <taxon>Bacteroidia</taxon>
        <taxon>Bacteroidales</taxon>
        <taxon>Rikenellaceae</taxon>
        <taxon>Mucinivorans</taxon>
    </lineage>
</organism>
<reference evidence="1 2" key="1">
    <citation type="journal article" date="2015" name="Genome Announc.">
        <title>Complete Genome Sequence of the Novel Leech Symbiont Mucinivorans hirudinis M3T.</title>
        <authorList>
            <person name="Nelson M.C."/>
            <person name="Bomar L."/>
            <person name="Graf J."/>
        </authorList>
    </citation>
    <scope>NUCLEOTIDE SEQUENCE [LARGE SCALE GENOMIC DNA]</scope>
    <source>
        <strain evidence="2">M3</strain>
    </source>
</reference>
<sequence length="387" mass="45191">MKNLIIKLFISTLILTGAFSCGRSDTQDELIVFDYRKSYPEIDLKLSDVADVRIIKMGGVNQGYFVDVRDVTTSDFYVNEKTERIYTKQEKDIYVYDFNGNSVRKMNREGRGPQEYLMLLEFMVDEESNTITVDDAMGKKFVEYDTLFNFKRNIPYKIPTQKNLFRINGDTLLVYSSFKPHHWTEDMPHYFFLISQSTSKLIKQINIAFERPINDDPYYFADLFYPSLIRGKDGVFLTNKCCDTVFFVNNKTLEVAPRFVDATNYNTTECMTIPALETDRYLFLQTHYDLKLSFNVEGSFYVYDKKKRQIFRLKVDNSNPPNHSLSLLNNQCALSAKYQTLSEGFMAVFFRATFLIDNIDKLPPETQKIVKTLKEDDNPLLLLIKIK</sequence>
<gene>
    <name evidence="1" type="ORF">BN938_0712</name>
</gene>
<evidence type="ECO:0000313" key="1">
    <source>
        <dbReference type="EMBL" id="CDN30817.1"/>
    </source>
</evidence>
<accession>A0A060R6W7</accession>
<dbReference type="PROSITE" id="PS51257">
    <property type="entry name" value="PROKAR_LIPOPROTEIN"/>
    <property type="match status" value="1"/>
</dbReference>
<dbReference type="KEGG" id="rbc:BN938_0712"/>
<dbReference type="HOGENOM" id="CLU_713332_0_0_10"/>
<dbReference type="eggNOG" id="COG3391">
    <property type="taxonomic scope" value="Bacteria"/>
</dbReference>
<keyword evidence="2" id="KW-1185">Reference proteome</keyword>
<protein>
    <recommendedName>
        <fullName evidence="3">Lipoprotein</fullName>
    </recommendedName>
</protein>
<dbReference type="OrthoDB" id="819585at2"/>